<reference evidence="1 2" key="1">
    <citation type="submission" date="2020-08" db="EMBL/GenBank/DDBJ databases">
        <title>Genomic Encyclopedia of Type Strains, Phase IV (KMG-V): Genome sequencing to study the core and pangenomes of soil and plant-associated prokaryotes.</title>
        <authorList>
            <person name="Whitman W."/>
        </authorList>
    </citation>
    <scope>NUCLEOTIDE SEQUENCE [LARGE SCALE GENOMIC DNA]</scope>
    <source>
        <strain evidence="1 2">MP601</strain>
    </source>
</reference>
<evidence type="ECO:0000313" key="1">
    <source>
        <dbReference type="EMBL" id="MBB6130401.1"/>
    </source>
</evidence>
<organism evidence="1 2">
    <name type="scientific">Mucilaginibacter lappiensis</name>
    <dbReference type="NCBI Taxonomy" id="354630"/>
    <lineage>
        <taxon>Bacteria</taxon>
        <taxon>Pseudomonadati</taxon>
        <taxon>Bacteroidota</taxon>
        <taxon>Sphingobacteriia</taxon>
        <taxon>Sphingobacteriales</taxon>
        <taxon>Sphingobacteriaceae</taxon>
        <taxon>Mucilaginibacter</taxon>
    </lineage>
</organism>
<evidence type="ECO:0000313" key="2">
    <source>
        <dbReference type="Proteomes" id="UP000548326"/>
    </source>
</evidence>
<gene>
    <name evidence="1" type="ORF">HDF22_004541</name>
</gene>
<dbReference type="EMBL" id="JACHCA010000014">
    <property type="protein sequence ID" value="MBB6130401.1"/>
    <property type="molecule type" value="Genomic_DNA"/>
</dbReference>
<proteinExistence type="predicted"/>
<accession>A0A841JRC2</accession>
<dbReference type="AlphaFoldDB" id="A0A841JRC2"/>
<name>A0A841JRC2_9SPHI</name>
<dbReference type="Proteomes" id="UP000548326">
    <property type="component" value="Unassembled WGS sequence"/>
</dbReference>
<protein>
    <submittedName>
        <fullName evidence="1">Uncharacterized protein</fullName>
    </submittedName>
</protein>
<sequence length="30" mass="3390">MNDKSKLGKWSIENINYAVSFSTKLTLTIS</sequence>
<comment type="caution">
    <text evidence="1">The sequence shown here is derived from an EMBL/GenBank/DDBJ whole genome shotgun (WGS) entry which is preliminary data.</text>
</comment>